<gene>
    <name evidence="6" type="ORF">HZS81_13700</name>
</gene>
<name>A0A7Z0RVP5_9GAMM</name>
<dbReference type="InterPro" id="IPR011990">
    <property type="entry name" value="TPR-like_helical_dom_sf"/>
</dbReference>
<evidence type="ECO:0000256" key="4">
    <source>
        <dbReference type="SAM" id="MobiDB-lite"/>
    </source>
</evidence>
<proteinExistence type="predicted"/>
<dbReference type="Proteomes" id="UP000586119">
    <property type="component" value="Unassembled WGS sequence"/>
</dbReference>
<dbReference type="PANTHER" id="PTHR24422:SF19">
    <property type="entry name" value="CHEMOTAXIS PROTEIN METHYLTRANSFERASE"/>
    <property type="match status" value="1"/>
</dbReference>
<evidence type="ECO:0000256" key="1">
    <source>
        <dbReference type="ARBA" id="ARBA00022603"/>
    </source>
</evidence>
<keyword evidence="2 6" id="KW-0808">Transferase</keyword>
<dbReference type="SUPFAM" id="SSF53335">
    <property type="entry name" value="S-adenosyl-L-methionine-dependent methyltransferases"/>
    <property type="match status" value="1"/>
</dbReference>
<dbReference type="InterPro" id="IPR022642">
    <property type="entry name" value="CheR_C"/>
</dbReference>
<feature type="region of interest" description="Disordered" evidence="4">
    <location>
        <begin position="284"/>
        <end position="314"/>
    </location>
</feature>
<dbReference type="InterPro" id="IPR000780">
    <property type="entry name" value="CheR_MeTrfase"/>
</dbReference>
<dbReference type="InterPro" id="IPR029063">
    <property type="entry name" value="SAM-dependent_MTases_sf"/>
</dbReference>
<evidence type="ECO:0000256" key="2">
    <source>
        <dbReference type="ARBA" id="ARBA00022679"/>
    </source>
</evidence>
<evidence type="ECO:0000256" key="3">
    <source>
        <dbReference type="ARBA" id="ARBA00022691"/>
    </source>
</evidence>
<organism evidence="6 7">
    <name type="scientific">Vreelandella salicampi</name>
    <dbReference type="NCBI Taxonomy" id="1449798"/>
    <lineage>
        <taxon>Bacteria</taxon>
        <taxon>Pseudomonadati</taxon>
        <taxon>Pseudomonadota</taxon>
        <taxon>Gammaproteobacteria</taxon>
        <taxon>Oceanospirillales</taxon>
        <taxon>Halomonadaceae</taxon>
        <taxon>Vreelandella</taxon>
    </lineage>
</organism>
<protein>
    <submittedName>
        <fullName evidence="6">Protein-glutamate O-methyltransferase CheR</fullName>
    </submittedName>
</protein>
<dbReference type="Gene3D" id="3.40.50.150">
    <property type="entry name" value="Vaccinia Virus protein VP39"/>
    <property type="match status" value="1"/>
</dbReference>
<keyword evidence="3" id="KW-0949">S-adenosyl-L-methionine</keyword>
<sequence>MKEQLSSDKLAALQALVHQRCGLQLDGLARPRLERAVNALKATTGLDSDAALLERLHRDDTQFDALVSHVTVNETYFFRELESLHWLVEQFLPRRLAEKGAPVSILSAGCSSGEEPYSLAMLLYERFGEQTRTLFSLTGGDVDRGVLEKARRGYYAGMAFRALPPALREHYFTPAQSHFQLNESIRRLVTFTPFNVLDERAQTTDAYDVILFRNVSIYFDTPTLKRIQRCLRDHLAPGGILLCGVTEVLGNDLGEMTLCEDQGIFYFQAGASIAVSPPSTAPTTPLFAAPQPAPASVSSTPSSPAASPTSPPSLNTLRQCLADGDLSRADALISLRLAGELDSVEKQSTALCQAYLAFQRNAFQEATERLDALLIELPWWVDARVYAGLAARWQQHSEAAYKHFKYAVYSAPECWPAHFYQAELARSGTLDTDNANARGYEANGYAAVVRILTASPTASGAMTLLPPPLPPGDARFLAARRLSTSTTERAGG</sequence>
<dbReference type="Gene3D" id="1.25.40.10">
    <property type="entry name" value="Tetratricopeptide repeat domain"/>
    <property type="match status" value="1"/>
</dbReference>
<dbReference type="PANTHER" id="PTHR24422">
    <property type="entry name" value="CHEMOTAXIS PROTEIN METHYLTRANSFERASE"/>
    <property type="match status" value="1"/>
</dbReference>
<evidence type="ECO:0000313" key="6">
    <source>
        <dbReference type="EMBL" id="NYS61808.1"/>
    </source>
</evidence>
<keyword evidence="7" id="KW-1185">Reference proteome</keyword>
<dbReference type="PROSITE" id="PS50123">
    <property type="entry name" value="CHER"/>
    <property type="match status" value="1"/>
</dbReference>
<dbReference type="Pfam" id="PF01739">
    <property type="entry name" value="CheR"/>
    <property type="match status" value="1"/>
</dbReference>
<dbReference type="AlphaFoldDB" id="A0A7Z0RVP5"/>
<evidence type="ECO:0000259" key="5">
    <source>
        <dbReference type="PROSITE" id="PS50123"/>
    </source>
</evidence>
<feature type="compositionally biased region" description="Low complexity" evidence="4">
    <location>
        <begin position="284"/>
        <end position="308"/>
    </location>
</feature>
<dbReference type="GO" id="GO:0032259">
    <property type="term" value="P:methylation"/>
    <property type="evidence" value="ECO:0007669"/>
    <property type="project" value="UniProtKB-KW"/>
</dbReference>
<keyword evidence="1 6" id="KW-0489">Methyltransferase</keyword>
<dbReference type="RefSeq" id="WP_179931132.1">
    <property type="nucleotide sequence ID" value="NZ_JACCDF010000012.1"/>
</dbReference>
<dbReference type="SUPFAM" id="SSF47757">
    <property type="entry name" value="Chemotaxis receptor methyltransferase CheR, N-terminal domain"/>
    <property type="match status" value="1"/>
</dbReference>
<dbReference type="GO" id="GO:0008757">
    <property type="term" value="F:S-adenosylmethionine-dependent methyltransferase activity"/>
    <property type="evidence" value="ECO:0007669"/>
    <property type="project" value="InterPro"/>
</dbReference>
<accession>A0A7Z0RVP5</accession>
<dbReference type="InterPro" id="IPR050903">
    <property type="entry name" value="Bact_Chemotaxis_MeTrfase"/>
</dbReference>
<comment type="caution">
    <text evidence="6">The sequence shown here is derived from an EMBL/GenBank/DDBJ whole genome shotgun (WGS) entry which is preliminary data.</text>
</comment>
<reference evidence="6 7" key="1">
    <citation type="journal article" date="2015" name="Int. J. Syst. Evol. Microbiol.">
        <title>Halomonas salicampi sp. nov., a halotolerant and alkalitolerant bacterium isolated from a saltern soil.</title>
        <authorList>
            <person name="Lee J.C."/>
            <person name="Kim Y.S."/>
            <person name="Yun B.S."/>
            <person name="Whang K.S."/>
        </authorList>
    </citation>
    <scope>NUCLEOTIDE SEQUENCE [LARGE SCALE GENOMIC DNA]</scope>
    <source>
        <strain evidence="6 7">BH103</strain>
    </source>
</reference>
<dbReference type="SMART" id="SM00138">
    <property type="entry name" value="MeTrc"/>
    <property type="match status" value="1"/>
</dbReference>
<dbReference type="PRINTS" id="PR00996">
    <property type="entry name" value="CHERMTFRASE"/>
</dbReference>
<dbReference type="SUPFAM" id="SSF48452">
    <property type="entry name" value="TPR-like"/>
    <property type="match status" value="1"/>
</dbReference>
<evidence type="ECO:0000313" key="7">
    <source>
        <dbReference type="Proteomes" id="UP000586119"/>
    </source>
</evidence>
<dbReference type="EMBL" id="JACCDF010000012">
    <property type="protein sequence ID" value="NYS61808.1"/>
    <property type="molecule type" value="Genomic_DNA"/>
</dbReference>
<feature type="domain" description="CheR-type methyltransferase" evidence="5">
    <location>
        <begin position="1"/>
        <end position="272"/>
    </location>
</feature>